<dbReference type="InterPro" id="IPR036291">
    <property type="entry name" value="NAD(P)-bd_dom_sf"/>
</dbReference>
<dbReference type="Gene3D" id="3.90.180.10">
    <property type="entry name" value="Medium-chain alcohol dehydrogenases, catalytic domain"/>
    <property type="match status" value="1"/>
</dbReference>
<comment type="subunit">
    <text evidence="2">Monomer.</text>
</comment>
<dbReference type="EMBL" id="PDXA01000053">
    <property type="protein sequence ID" value="RYN40552.1"/>
    <property type="molecule type" value="Genomic_DNA"/>
</dbReference>
<evidence type="ECO:0000313" key="5">
    <source>
        <dbReference type="EMBL" id="RYN40552.1"/>
    </source>
</evidence>
<evidence type="ECO:0000259" key="4">
    <source>
        <dbReference type="SMART" id="SM00829"/>
    </source>
</evidence>
<comment type="caution">
    <text evidence="5">The sequence shown here is derived from an EMBL/GenBank/DDBJ whole genome shotgun (WGS) entry which is preliminary data.</text>
</comment>
<gene>
    <name evidence="5" type="ORF">AA0114_g11006</name>
</gene>
<accession>A0A4Q4M2N1</accession>
<evidence type="ECO:0000313" key="6">
    <source>
        <dbReference type="Proteomes" id="UP000292402"/>
    </source>
</evidence>
<evidence type="ECO:0000256" key="2">
    <source>
        <dbReference type="ARBA" id="ARBA00011245"/>
    </source>
</evidence>
<comment type="similarity">
    <text evidence="1">Belongs to the zinc-containing alcohol dehydrogenase family.</text>
</comment>
<dbReference type="InterPro" id="IPR013154">
    <property type="entry name" value="ADH-like_N"/>
</dbReference>
<dbReference type="InterPro" id="IPR011032">
    <property type="entry name" value="GroES-like_sf"/>
</dbReference>
<dbReference type="AlphaFoldDB" id="A0A4Q4M2N1"/>
<dbReference type="Pfam" id="PF08240">
    <property type="entry name" value="ADH_N"/>
    <property type="match status" value="1"/>
</dbReference>
<feature type="domain" description="Enoyl reductase (ER)" evidence="4">
    <location>
        <begin position="17"/>
        <end position="348"/>
    </location>
</feature>
<dbReference type="InterPro" id="IPR020843">
    <property type="entry name" value="ER"/>
</dbReference>
<dbReference type="InterPro" id="IPR047122">
    <property type="entry name" value="Trans-enoyl_RdTase-like"/>
</dbReference>
<evidence type="ECO:0000256" key="1">
    <source>
        <dbReference type="ARBA" id="ARBA00008072"/>
    </source>
</evidence>
<dbReference type="SUPFAM" id="SSF51735">
    <property type="entry name" value="NAD(P)-binding Rossmann-fold domains"/>
    <property type="match status" value="1"/>
</dbReference>
<dbReference type="SUPFAM" id="SSF50129">
    <property type="entry name" value="GroES-like"/>
    <property type="match status" value="1"/>
</dbReference>
<dbReference type="Gene3D" id="3.40.50.720">
    <property type="entry name" value="NAD(P)-binding Rossmann-like Domain"/>
    <property type="match status" value="1"/>
</dbReference>
<protein>
    <recommendedName>
        <fullName evidence="4">Enoyl reductase (ER) domain-containing protein</fullName>
    </recommendedName>
</protein>
<evidence type="ECO:0000256" key="3">
    <source>
        <dbReference type="ARBA" id="ARBA00023002"/>
    </source>
</evidence>
<organism evidence="5 6">
    <name type="scientific">Alternaria tenuissima</name>
    <dbReference type="NCBI Taxonomy" id="119927"/>
    <lineage>
        <taxon>Eukaryota</taxon>
        <taxon>Fungi</taxon>
        <taxon>Dikarya</taxon>
        <taxon>Ascomycota</taxon>
        <taxon>Pezizomycotina</taxon>
        <taxon>Dothideomycetes</taxon>
        <taxon>Pleosporomycetidae</taxon>
        <taxon>Pleosporales</taxon>
        <taxon>Pleosporineae</taxon>
        <taxon>Pleosporaceae</taxon>
        <taxon>Alternaria</taxon>
        <taxon>Alternaria sect. Alternaria</taxon>
        <taxon>Alternaria alternata complex</taxon>
    </lineage>
</organism>
<reference evidence="6" key="1">
    <citation type="journal article" date="2019" name="bioRxiv">
        <title>Genomics, evolutionary history and diagnostics of the Alternaria alternata species group including apple and Asian pear pathotypes.</title>
        <authorList>
            <person name="Armitage A.D."/>
            <person name="Cockerton H.M."/>
            <person name="Sreenivasaprasad S."/>
            <person name="Woodhall J.W."/>
            <person name="Lane C.R."/>
            <person name="Harrison R.J."/>
            <person name="Clarkson J.P."/>
        </authorList>
    </citation>
    <scope>NUCLEOTIDE SEQUENCE [LARGE SCALE GENOMIC DNA]</scope>
    <source>
        <strain evidence="6">FERA 1082</strain>
    </source>
</reference>
<dbReference type="PANTHER" id="PTHR45348">
    <property type="entry name" value="HYPOTHETICAL OXIDOREDUCTASE (EUROFUNG)"/>
    <property type="match status" value="1"/>
</dbReference>
<name>A0A4Q4M2N1_9PLEO</name>
<dbReference type="GO" id="GO:0016651">
    <property type="term" value="F:oxidoreductase activity, acting on NAD(P)H"/>
    <property type="evidence" value="ECO:0007669"/>
    <property type="project" value="InterPro"/>
</dbReference>
<keyword evidence="3" id="KW-0560">Oxidoreductase</keyword>
<dbReference type="PANTHER" id="PTHR45348:SF2">
    <property type="entry name" value="ZINC-TYPE ALCOHOL DEHYDROGENASE-LIKE PROTEIN C2E1P3.01"/>
    <property type="match status" value="1"/>
</dbReference>
<dbReference type="SMART" id="SM00829">
    <property type="entry name" value="PKS_ER"/>
    <property type="match status" value="1"/>
</dbReference>
<dbReference type="Proteomes" id="UP000292402">
    <property type="component" value="Unassembled WGS sequence"/>
</dbReference>
<dbReference type="CDD" id="cd08249">
    <property type="entry name" value="enoyl_reductase_like"/>
    <property type="match status" value="1"/>
</dbReference>
<proteinExistence type="inferred from homology"/>
<sequence>MSSPSTTQTALIVSSIGGRVTPTSSWPIPRPGPKQVQIRVTVAGLNPHDQKSRDAGLLIKDELPAIIGNDITGVVTAIGEQVTRFSVGDRVVSQSQLAYEQKALQQFAVLEEDFTAKIPHPFSDHDAATLPTNALAALISLFDPTSGLDIPAPWSSSSSRSSFDYAATTLLIVGGGSNCGRFGVQFAKMAGIGRIVVVGGEEEELKKWGATVVLDRHGGDAAVIHRIRQVVGDDLVYVFDAINLPEGQHVGISALSSSQRGKLARLRSSVGTVDETRIVGEKKAGYELKNVLGISQLKTDTVRPFWERLEGYLQDGSVVPLKYQVIDGLDADKVNELLDRYRDGKKVVQTHFRVSE</sequence>